<dbReference type="InterPro" id="IPR013708">
    <property type="entry name" value="Shikimate_DH-bd_N"/>
</dbReference>
<reference evidence="12" key="1">
    <citation type="journal article" name="DNA Res.">
        <title>The physiological potential of anammox bacteria as revealed by their core genome structure.</title>
        <authorList>
            <person name="Okubo T."/>
            <person name="Toyoda A."/>
            <person name="Fukuhara K."/>
            <person name="Uchiyama I."/>
            <person name="Harigaya Y."/>
            <person name="Kuroiwa M."/>
            <person name="Suzuki T."/>
            <person name="Murakami Y."/>
            <person name="Suwa Y."/>
            <person name="Takami H."/>
        </authorList>
    </citation>
    <scope>NUCLEOTIDE SEQUENCE</scope>
    <source>
        <strain evidence="12">317325-2</strain>
    </source>
</reference>
<feature type="domain" description="SDH C-terminal" evidence="11">
    <location>
        <begin position="257"/>
        <end position="284"/>
    </location>
</feature>
<dbReference type="PANTHER" id="PTHR21089:SF1">
    <property type="entry name" value="BIFUNCTIONAL 3-DEHYDROQUINATE DEHYDRATASE_SHIKIMATE DEHYDROGENASE, CHLOROPLASTIC"/>
    <property type="match status" value="1"/>
</dbReference>
<dbReference type="InterPro" id="IPR006151">
    <property type="entry name" value="Shikm_DH/Glu-tRNA_Rdtase"/>
</dbReference>
<dbReference type="PANTHER" id="PTHR21089">
    <property type="entry name" value="SHIKIMATE DEHYDROGENASE"/>
    <property type="match status" value="1"/>
</dbReference>
<accession>A0A809R6V6</accession>
<evidence type="ECO:0000256" key="3">
    <source>
        <dbReference type="ARBA" id="ARBA00022605"/>
    </source>
</evidence>
<keyword evidence="5 8" id="KW-0560">Oxidoreductase</keyword>
<evidence type="ECO:0000256" key="1">
    <source>
        <dbReference type="ARBA" id="ARBA00004871"/>
    </source>
</evidence>
<feature type="binding site" evidence="8">
    <location>
        <position position="233"/>
    </location>
    <ligand>
        <name>shikimate</name>
        <dbReference type="ChEBI" id="CHEBI:36208"/>
    </ligand>
</feature>
<dbReference type="KEGG" id="npy:NPRO_00130"/>
<dbReference type="SUPFAM" id="SSF51735">
    <property type="entry name" value="NAD(P)-binding Rossmann-fold domains"/>
    <property type="match status" value="1"/>
</dbReference>
<evidence type="ECO:0000256" key="8">
    <source>
        <dbReference type="HAMAP-Rule" id="MF_00222"/>
    </source>
</evidence>
<dbReference type="NCBIfam" id="TIGR00507">
    <property type="entry name" value="aroE"/>
    <property type="match status" value="1"/>
</dbReference>
<dbReference type="Pfam" id="PF08501">
    <property type="entry name" value="Shikimate_dh_N"/>
    <property type="match status" value="1"/>
</dbReference>
<keyword evidence="6 8" id="KW-0057">Aromatic amino acid biosynthesis</keyword>
<feature type="domain" description="Shikimate dehydrogenase substrate binding N-terminal" evidence="10">
    <location>
        <begin position="33"/>
        <end position="115"/>
    </location>
</feature>
<keyword evidence="3 8" id="KW-0028">Amino-acid biosynthesis</keyword>
<evidence type="ECO:0000259" key="10">
    <source>
        <dbReference type="Pfam" id="PF08501"/>
    </source>
</evidence>
<dbReference type="InterPro" id="IPR036291">
    <property type="entry name" value="NAD(P)-bd_dom_sf"/>
</dbReference>
<organism evidence="12 13">
    <name type="scientific">Candidatus Nitrosymbiomonas proteolyticus</name>
    <dbReference type="NCBI Taxonomy" id="2608984"/>
    <lineage>
        <taxon>Bacteria</taxon>
        <taxon>Bacillati</taxon>
        <taxon>Armatimonadota</taxon>
        <taxon>Armatimonadota incertae sedis</taxon>
        <taxon>Candidatus Nitrosymbiomonas</taxon>
    </lineage>
</organism>
<dbReference type="HAMAP" id="MF_00222">
    <property type="entry name" value="Shikimate_DH_AroE"/>
    <property type="match status" value="1"/>
</dbReference>
<sequence length="284" mass="30515">MELLGPEVLGFSAGGPGLSVFDWREAPQAEFAVIGDPVKHSLGPQMYSRALAELGYPYSYVAIHVPGGSAKETLDFLRARGYWGVNVTVPHKKDAMEWCETLSDFARRVEAANTVDLRTKEGANTDAPGFMDTLDGLCERVGRALVLGAGGAARAVVAALCDAGWQVGVFNRTPSRAEELVERLDCGAKALDRPDPGECCLVINATSASLFGEVPDLDWNRAESGALFYDLSYGEEATPFVALARSKGFVAVDGKPMLAAQGARSLEYWLGKQIPQEAMLRALR</sequence>
<comment type="similarity">
    <text evidence="8">Belongs to the shikimate dehydrogenase family.</text>
</comment>
<dbReference type="InterPro" id="IPR022893">
    <property type="entry name" value="Shikimate_DH_fam"/>
</dbReference>
<dbReference type="GO" id="GO:0019632">
    <property type="term" value="P:shikimate metabolic process"/>
    <property type="evidence" value="ECO:0007669"/>
    <property type="project" value="InterPro"/>
</dbReference>
<evidence type="ECO:0000313" key="13">
    <source>
        <dbReference type="Proteomes" id="UP000662873"/>
    </source>
</evidence>
<dbReference type="GO" id="GO:0050661">
    <property type="term" value="F:NADP binding"/>
    <property type="evidence" value="ECO:0007669"/>
    <property type="project" value="InterPro"/>
</dbReference>
<evidence type="ECO:0000313" key="12">
    <source>
        <dbReference type="EMBL" id="BBO22418.1"/>
    </source>
</evidence>
<feature type="binding site" evidence="8">
    <location>
        <position position="261"/>
    </location>
    <ligand>
        <name>shikimate</name>
        <dbReference type="ChEBI" id="CHEBI:36208"/>
    </ligand>
</feature>
<dbReference type="EMBL" id="AP021858">
    <property type="protein sequence ID" value="BBO22418.1"/>
    <property type="molecule type" value="Genomic_DNA"/>
</dbReference>
<feature type="binding site" evidence="8">
    <location>
        <begin position="171"/>
        <end position="176"/>
    </location>
    <ligand>
        <name>NADP(+)</name>
        <dbReference type="ChEBI" id="CHEBI:58349"/>
    </ligand>
</feature>
<evidence type="ECO:0000256" key="7">
    <source>
        <dbReference type="ARBA" id="ARBA00049442"/>
    </source>
</evidence>
<evidence type="ECO:0000259" key="11">
    <source>
        <dbReference type="Pfam" id="PF18317"/>
    </source>
</evidence>
<feature type="binding site" evidence="8">
    <location>
        <position position="88"/>
    </location>
    <ligand>
        <name>shikimate</name>
        <dbReference type="ChEBI" id="CHEBI:36208"/>
    </ligand>
</feature>
<name>A0A809R6V6_9BACT</name>
<feature type="domain" description="Quinate/shikimate 5-dehydrogenase/glutamyl-tRNA reductase" evidence="9">
    <location>
        <begin position="143"/>
        <end position="185"/>
    </location>
</feature>
<dbReference type="InterPro" id="IPR046346">
    <property type="entry name" value="Aminoacid_DH-like_N_sf"/>
</dbReference>
<dbReference type="Gene3D" id="3.40.50.720">
    <property type="entry name" value="NAD(P)-binding Rossmann-like Domain"/>
    <property type="match status" value="1"/>
</dbReference>
<dbReference type="InterPro" id="IPR011342">
    <property type="entry name" value="Shikimate_DH"/>
</dbReference>
<evidence type="ECO:0000256" key="2">
    <source>
        <dbReference type="ARBA" id="ARBA00012962"/>
    </source>
</evidence>
<dbReference type="GO" id="GO:0008652">
    <property type="term" value="P:amino acid biosynthetic process"/>
    <property type="evidence" value="ECO:0007669"/>
    <property type="project" value="UniProtKB-KW"/>
</dbReference>
<dbReference type="GO" id="GO:0004764">
    <property type="term" value="F:shikimate 3-dehydrogenase (NADP+) activity"/>
    <property type="evidence" value="ECO:0007669"/>
    <property type="project" value="UniProtKB-UniRule"/>
</dbReference>
<keyword evidence="4 8" id="KW-0521">NADP</keyword>
<dbReference type="GO" id="GO:0009073">
    <property type="term" value="P:aromatic amino acid family biosynthetic process"/>
    <property type="evidence" value="ECO:0007669"/>
    <property type="project" value="UniProtKB-KW"/>
</dbReference>
<feature type="active site" description="Proton acceptor" evidence="8">
    <location>
        <position position="92"/>
    </location>
</feature>
<gene>
    <name evidence="8" type="primary">aroE</name>
    <name evidence="12" type="ORF">NPRO_00130</name>
</gene>
<feature type="binding site" evidence="8">
    <location>
        <position position="126"/>
    </location>
    <ligand>
        <name>shikimate</name>
        <dbReference type="ChEBI" id="CHEBI:36208"/>
    </ligand>
</feature>
<dbReference type="Pfam" id="PF18317">
    <property type="entry name" value="SDH_C"/>
    <property type="match status" value="1"/>
</dbReference>
<dbReference type="SUPFAM" id="SSF53223">
    <property type="entry name" value="Aminoacid dehydrogenase-like, N-terminal domain"/>
    <property type="match status" value="1"/>
</dbReference>
<dbReference type="AlphaFoldDB" id="A0A809R6V6"/>
<dbReference type="InterPro" id="IPR041121">
    <property type="entry name" value="SDH_C"/>
</dbReference>
<evidence type="ECO:0000259" key="9">
    <source>
        <dbReference type="Pfam" id="PF01488"/>
    </source>
</evidence>
<feature type="binding site" evidence="8">
    <location>
        <position position="104"/>
    </location>
    <ligand>
        <name>NADP(+)</name>
        <dbReference type="ChEBI" id="CHEBI:58349"/>
    </ligand>
</feature>
<dbReference type="Gene3D" id="3.40.50.10860">
    <property type="entry name" value="Leucine Dehydrogenase, chain A, domain 1"/>
    <property type="match status" value="1"/>
</dbReference>
<dbReference type="GO" id="GO:0005829">
    <property type="term" value="C:cytosol"/>
    <property type="evidence" value="ECO:0007669"/>
    <property type="project" value="TreeGrafter"/>
</dbReference>
<dbReference type="EC" id="1.1.1.25" evidence="2 8"/>
<comment type="caution">
    <text evidence="8">Lacks conserved residue(s) required for the propagation of feature annotation.</text>
</comment>
<protein>
    <recommendedName>
        <fullName evidence="2 8">Shikimate dehydrogenase (NADP(+))</fullName>
        <shortName evidence="8">SDH</shortName>
        <ecNumber evidence="2 8">1.1.1.25</ecNumber>
    </recommendedName>
</protein>
<comment type="subunit">
    <text evidence="8">Homodimer.</text>
</comment>
<feature type="binding site" evidence="8">
    <location>
        <position position="113"/>
    </location>
    <ligand>
        <name>shikimate</name>
        <dbReference type="ChEBI" id="CHEBI:36208"/>
    </ligand>
</feature>
<evidence type="ECO:0000256" key="4">
    <source>
        <dbReference type="ARBA" id="ARBA00022857"/>
    </source>
</evidence>
<feature type="binding site" evidence="8">
    <location>
        <begin position="148"/>
        <end position="152"/>
    </location>
    <ligand>
        <name>NADP(+)</name>
        <dbReference type="ChEBI" id="CHEBI:58349"/>
    </ligand>
</feature>
<dbReference type="Pfam" id="PF01488">
    <property type="entry name" value="Shikimate_DH"/>
    <property type="match status" value="1"/>
</dbReference>
<proteinExistence type="inferred from homology"/>
<comment type="catalytic activity">
    <reaction evidence="7 8">
        <text>shikimate + NADP(+) = 3-dehydroshikimate + NADPH + H(+)</text>
        <dbReference type="Rhea" id="RHEA:17737"/>
        <dbReference type="ChEBI" id="CHEBI:15378"/>
        <dbReference type="ChEBI" id="CHEBI:16630"/>
        <dbReference type="ChEBI" id="CHEBI:36208"/>
        <dbReference type="ChEBI" id="CHEBI:57783"/>
        <dbReference type="ChEBI" id="CHEBI:58349"/>
        <dbReference type="EC" id="1.1.1.25"/>
    </reaction>
</comment>
<comment type="pathway">
    <text evidence="1 8">Metabolic intermediate biosynthesis; chorismate biosynthesis; chorismate from D-erythrose 4-phosphate and phosphoenolpyruvate: step 4/7.</text>
</comment>
<dbReference type="Proteomes" id="UP000662873">
    <property type="component" value="Chromosome"/>
</dbReference>
<evidence type="ECO:0000256" key="6">
    <source>
        <dbReference type="ARBA" id="ARBA00023141"/>
    </source>
</evidence>
<dbReference type="UniPathway" id="UPA00053">
    <property type="reaction ID" value="UER00087"/>
</dbReference>
<dbReference type="GO" id="GO:0009423">
    <property type="term" value="P:chorismate biosynthetic process"/>
    <property type="evidence" value="ECO:0007669"/>
    <property type="project" value="UniProtKB-UniRule"/>
</dbReference>
<feature type="binding site" evidence="8">
    <location>
        <position position="231"/>
    </location>
    <ligand>
        <name>NADP(+)</name>
        <dbReference type="ChEBI" id="CHEBI:58349"/>
    </ligand>
</feature>
<comment type="function">
    <text evidence="8">Involved in the biosynthesis of the chorismate, which leads to the biosynthesis of aromatic amino acids. Catalyzes the reversible NADPH linked reduction of 3-dehydroshikimate (DHSA) to yield shikimate (SA).</text>
</comment>
<evidence type="ECO:0000256" key="5">
    <source>
        <dbReference type="ARBA" id="ARBA00023002"/>
    </source>
</evidence>
<feature type="binding site" evidence="8">
    <location>
        <position position="254"/>
    </location>
    <ligand>
        <name>NADP(+)</name>
        <dbReference type="ChEBI" id="CHEBI:58349"/>
    </ligand>
</feature>